<comment type="cofactor">
    <cofactor evidence="1">
        <name>Mg(2+)</name>
        <dbReference type="ChEBI" id="CHEBI:18420"/>
    </cofactor>
    <text evidence="1">Binds 2 magnesium ions per subunit.</text>
</comment>
<evidence type="ECO:0000256" key="1">
    <source>
        <dbReference type="PIRSR" id="PIRSR605502-1"/>
    </source>
</evidence>
<dbReference type="Pfam" id="PF03747">
    <property type="entry name" value="ADP_ribosyl_GH"/>
    <property type="match status" value="1"/>
</dbReference>
<dbReference type="EMBL" id="PYSW02000044">
    <property type="protein sequence ID" value="KAG2374575.1"/>
    <property type="molecule type" value="Genomic_DNA"/>
</dbReference>
<proteinExistence type="predicted"/>
<keyword evidence="4" id="KW-1185">Reference proteome</keyword>
<dbReference type="GeneID" id="68103048"/>
<feature type="binding site" evidence="1">
    <location>
        <position position="607"/>
    </location>
    <ligand>
        <name>Mg(2+)</name>
        <dbReference type="ChEBI" id="CHEBI:18420"/>
        <label>1</label>
    </ligand>
</feature>
<gene>
    <name evidence="3" type="ORF">C9374_010594</name>
</gene>
<feature type="binding site" evidence="1">
    <location>
        <position position="609"/>
    </location>
    <ligand>
        <name>Mg(2+)</name>
        <dbReference type="ChEBI" id="CHEBI:18420"/>
        <label>1</label>
    </ligand>
</feature>
<feature type="region of interest" description="Disordered" evidence="2">
    <location>
        <begin position="378"/>
        <end position="400"/>
    </location>
</feature>
<name>A0AA88GFL0_NAELO</name>
<dbReference type="InterPro" id="IPR036705">
    <property type="entry name" value="Ribosyl_crysJ1_sf"/>
</dbReference>
<dbReference type="SUPFAM" id="SSF101478">
    <property type="entry name" value="ADP-ribosylglycohydrolase"/>
    <property type="match status" value="2"/>
</dbReference>
<sequence>MPLSKQQRKKKTIQHELTINDDDHDEHENGDDDFDDLDQRASSSSVSNHTQRILYNRVEVEKELAIKKQYGQNKAGTSLFSLSSYDGNNFISDHQDFEIEQENDSDRELKIQSPKTCPSSNESLLAISDRLMGSIWGHVYGDVVGCPIEGWKSGEIRKFYGNKDLQLFDFSQIITKGYPSKELMASKDFKQLEKKRQVSSKKERKESATELFLRHIRPVGIHSDDTQQGLALMNAIIEFVLENYQDEPTSSKLLPIKVEFVEFWAKWLMAGFSEGNCEIVRPSSGDSDESHTPILLAKNARAFRQFGSNTSRALKKLTLQKCSAYDSGSNTFGIGGMMRCAIAPICFALKDYLIKMDLFGESKEFLKCQQNEEQDDIYEKSKSNENRKQSKHASSSSQTIGDDDPILKALSYFSYSQCLTTHSTIESATVTFASNVIAYKFIECGNNEETIDWLLDHLPRILARHETYWFEMSFCPSLKRNQEKSANQMFTLYDPLNHSIHTVSSILMELFDYMKDHKEDDSLLKDLREKISENAKKAKQKPMKACVNQGFCLLGGIHSIVIALLPERTSIILNAHPSKALMQSKNTRCNIPFPELLLYSVITNGYDTDTVGAISGYMLGARFGVSSWILHKSCIVDFERIEKYGEKIVKFWMDRNHPTMKEITTTSPYSSIVEAKLNSIQLIESMEEYLNQERLLSVYCSIQRHQIMDTYVPMYRPNTTQTSGHDEEMVLSKRTDYHSLLNLQ</sequence>
<dbReference type="Gene3D" id="1.10.4080.10">
    <property type="entry name" value="ADP-ribosylation/Crystallin J1"/>
    <property type="match status" value="2"/>
</dbReference>
<dbReference type="RefSeq" id="XP_044543749.1">
    <property type="nucleotide sequence ID" value="XM_044686155.1"/>
</dbReference>
<feature type="binding site" evidence="1">
    <location>
        <position position="610"/>
    </location>
    <ligand>
        <name>Mg(2+)</name>
        <dbReference type="ChEBI" id="CHEBI:18420"/>
        <label>1</label>
    </ligand>
</feature>
<reference evidence="3 4" key="1">
    <citation type="journal article" date="2018" name="BMC Genomics">
        <title>The genome of Naegleria lovaniensis, the basis for a comparative approach to unravel pathogenicity factors of the human pathogenic amoeba N. fowleri.</title>
        <authorList>
            <person name="Liechti N."/>
            <person name="Schurch N."/>
            <person name="Bruggmann R."/>
            <person name="Wittwer M."/>
        </authorList>
    </citation>
    <scope>NUCLEOTIDE SEQUENCE [LARGE SCALE GENOMIC DNA]</scope>
    <source>
        <strain evidence="3 4">ATCC 30569</strain>
    </source>
</reference>
<feature type="compositionally biased region" description="Basic residues" evidence="2">
    <location>
        <begin position="1"/>
        <end position="12"/>
    </location>
</feature>
<dbReference type="GO" id="GO:0046872">
    <property type="term" value="F:metal ion binding"/>
    <property type="evidence" value="ECO:0007669"/>
    <property type="project" value="UniProtKB-KW"/>
</dbReference>
<evidence type="ECO:0000256" key="2">
    <source>
        <dbReference type="SAM" id="MobiDB-lite"/>
    </source>
</evidence>
<evidence type="ECO:0000313" key="4">
    <source>
        <dbReference type="Proteomes" id="UP000816034"/>
    </source>
</evidence>
<keyword evidence="1" id="KW-0479">Metal-binding</keyword>
<accession>A0AA88GFL0</accession>
<organism evidence="3 4">
    <name type="scientific">Naegleria lovaniensis</name>
    <name type="common">Amoeba</name>
    <dbReference type="NCBI Taxonomy" id="51637"/>
    <lineage>
        <taxon>Eukaryota</taxon>
        <taxon>Discoba</taxon>
        <taxon>Heterolobosea</taxon>
        <taxon>Tetramitia</taxon>
        <taxon>Eutetramitia</taxon>
        <taxon>Vahlkampfiidae</taxon>
        <taxon>Naegleria</taxon>
    </lineage>
</organism>
<dbReference type="AlphaFoldDB" id="A0AA88GFL0"/>
<evidence type="ECO:0008006" key="5">
    <source>
        <dbReference type="Google" id="ProtNLM"/>
    </source>
</evidence>
<keyword evidence="1" id="KW-0460">Magnesium</keyword>
<evidence type="ECO:0000313" key="3">
    <source>
        <dbReference type="EMBL" id="KAG2374575.1"/>
    </source>
</evidence>
<protein>
    <recommendedName>
        <fullName evidence="5">ADP-ribosylglycohydrolase</fullName>
    </recommendedName>
</protein>
<dbReference type="InterPro" id="IPR005502">
    <property type="entry name" value="Ribosyl_crysJ1"/>
</dbReference>
<comment type="caution">
    <text evidence="3">The sequence shown here is derived from an EMBL/GenBank/DDBJ whole genome shotgun (WGS) entry which is preliminary data.</text>
</comment>
<feature type="region of interest" description="Disordered" evidence="2">
    <location>
        <begin position="1"/>
        <end position="48"/>
    </location>
</feature>
<dbReference type="Proteomes" id="UP000816034">
    <property type="component" value="Unassembled WGS sequence"/>
</dbReference>
<feature type="compositionally biased region" description="Acidic residues" evidence="2">
    <location>
        <begin position="19"/>
        <end position="36"/>
    </location>
</feature>
<feature type="compositionally biased region" description="Basic and acidic residues" evidence="2">
    <location>
        <begin position="378"/>
        <end position="388"/>
    </location>
</feature>